<accession>A0A9X2VK50</accession>
<dbReference type="SUPFAM" id="SSF48498">
    <property type="entry name" value="Tetracyclin repressor-like, C-terminal domain"/>
    <property type="match status" value="1"/>
</dbReference>
<keyword evidence="8" id="KW-1185">Reference proteome</keyword>
<dbReference type="SUPFAM" id="SSF46689">
    <property type="entry name" value="Homeodomain-like"/>
    <property type="match status" value="1"/>
</dbReference>
<evidence type="ECO:0000313" key="7">
    <source>
        <dbReference type="EMBL" id="MCS7478143.1"/>
    </source>
</evidence>
<dbReference type="InterPro" id="IPR050109">
    <property type="entry name" value="HTH-type_TetR-like_transc_reg"/>
</dbReference>
<dbReference type="InterPro" id="IPR036271">
    <property type="entry name" value="Tet_transcr_reg_TetR-rel_C_sf"/>
</dbReference>
<dbReference type="GO" id="GO:0003700">
    <property type="term" value="F:DNA-binding transcription factor activity"/>
    <property type="evidence" value="ECO:0007669"/>
    <property type="project" value="TreeGrafter"/>
</dbReference>
<keyword evidence="2" id="KW-0805">Transcription regulation</keyword>
<dbReference type="EMBL" id="JANYMP010000006">
    <property type="protein sequence ID" value="MCS7478143.1"/>
    <property type="molecule type" value="Genomic_DNA"/>
</dbReference>
<dbReference type="PANTHER" id="PTHR30055">
    <property type="entry name" value="HTH-TYPE TRANSCRIPTIONAL REGULATOR RUTR"/>
    <property type="match status" value="1"/>
</dbReference>
<evidence type="ECO:0000256" key="5">
    <source>
        <dbReference type="PROSITE-ProRule" id="PRU00335"/>
    </source>
</evidence>
<evidence type="ECO:0000256" key="2">
    <source>
        <dbReference type="ARBA" id="ARBA00023015"/>
    </source>
</evidence>
<dbReference type="PANTHER" id="PTHR30055:SF234">
    <property type="entry name" value="HTH-TYPE TRANSCRIPTIONAL REGULATOR BETI"/>
    <property type="match status" value="1"/>
</dbReference>
<sequence length="210" mass="23053">MHVLKRGVPRVVDAEVRRRAVVDALFRVVRREGVEQASLRNVADEAGLAIGSVRHYFDSHDELLVFALRELEERVEVRMRAGVERISAAGTSGERGPLVEALLGELLPLDADRHDESVIWLAFVTAARTRPSLRPSALRLHQGVRMIVGKVLAGAVSYGALPADLDLDVERERLAALLDGLAVTAVLQPDLTTPEVMTAVLRRHLAELAR</sequence>
<evidence type="ECO:0000259" key="6">
    <source>
        <dbReference type="PROSITE" id="PS50977"/>
    </source>
</evidence>
<gene>
    <name evidence="7" type="ORF">NZH93_14885</name>
</gene>
<keyword evidence="1" id="KW-0678">Repressor</keyword>
<protein>
    <submittedName>
        <fullName evidence="7">TetR family transcriptional regulator C-terminal domain-containing protein</fullName>
    </submittedName>
</protein>
<feature type="DNA-binding region" description="H-T-H motif" evidence="5">
    <location>
        <begin position="38"/>
        <end position="57"/>
    </location>
</feature>
<keyword evidence="3 5" id="KW-0238">DNA-binding</keyword>
<evidence type="ECO:0000256" key="3">
    <source>
        <dbReference type="ARBA" id="ARBA00023125"/>
    </source>
</evidence>
<dbReference type="Pfam" id="PF13977">
    <property type="entry name" value="TetR_C_6"/>
    <property type="match status" value="1"/>
</dbReference>
<name>A0A9X2VK50_9PSEU</name>
<keyword evidence="4" id="KW-0804">Transcription</keyword>
<proteinExistence type="predicted"/>
<organism evidence="7 8">
    <name type="scientific">Umezawaea endophytica</name>
    <dbReference type="NCBI Taxonomy" id="1654476"/>
    <lineage>
        <taxon>Bacteria</taxon>
        <taxon>Bacillati</taxon>
        <taxon>Actinomycetota</taxon>
        <taxon>Actinomycetes</taxon>
        <taxon>Pseudonocardiales</taxon>
        <taxon>Pseudonocardiaceae</taxon>
        <taxon>Umezawaea</taxon>
    </lineage>
</organism>
<evidence type="ECO:0000313" key="8">
    <source>
        <dbReference type="Proteomes" id="UP001141259"/>
    </source>
</evidence>
<dbReference type="InterPro" id="IPR001647">
    <property type="entry name" value="HTH_TetR"/>
</dbReference>
<dbReference type="Pfam" id="PF00440">
    <property type="entry name" value="TetR_N"/>
    <property type="match status" value="1"/>
</dbReference>
<dbReference type="AlphaFoldDB" id="A0A9X2VK50"/>
<dbReference type="GO" id="GO:0000976">
    <property type="term" value="F:transcription cis-regulatory region binding"/>
    <property type="evidence" value="ECO:0007669"/>
    <property type="project" value="TreeGrafter"/>
</dbReference>
<evidence type="ECO:0000256" key="1">
    <source>
        <dbReference type="ARBA" id="ARBA00022491"/>
    </source>
</evidence>
<dbReference type="Proteomes" id="UP001141259">
    <property type="component" value="Unassembled WGS sequence"/>
</dbReference>
<evidence type="ECO:0000256" key="4">
    <source>
        <dbReference type="ARBA" id="ARBA00023163"/>
    </source>
</evidence>
<comment type="caution">
    <text evidence="7">The sequence shown here is derived from an EMBL/GenBank/DDBJ whole genome shotgun (WGS) entry which is preliminary data.</text>
</comment>
<dbReference type="RefSeq" id="WP_259623652.1">
    <property type="nucleotide sequence ID" value="NZ_JANYMP010000006.1"/>
</dbReference>
<dbReference type="Gene3D" id="1.10.357.10">
    <property type="entry name" value="Tetracycline Repressor, domain 2"/>
    <property type="match status" value="1"/>
</dbReference>
<dbReference type="InterPro" id="IPR039538">
    <property type="entry name" value="BetI_C"/>
</dbReference>
<dbReference type="InterPro" id="IPR009057">
    <property type="entry name" value="Homeodomain-like_sf"/>
</dbReference>
<feature type="domain" description="HTH tetR-type" evidence="6">
    <location>
        <begin position="15"/>
        <end position="75"/>
    </location>
</feature>
<dbReference type="PROSITE" id="PS50977">
    <property type="entry name" value="HTH_TETR_2"/>
    <property type="match status" value="1"/>
</dbReference>
<reference evidence="7" key="1">
    <citation type="submission" date="2022-08" db="EMBL/GenBank/DDBJ databases">
        <authorList>
            <person name="Tistechok S."/>
            <person name="Samborskyy M."/>
            <person name="Roman I."/>
        </authorList>
    </citation>
    <scope>NUCLEOTIDE SEQUENCE</scope>
    <source>
        <strain evidence="7">DSM 103496</strain>
    </source>
</reference>